<dbReference type="GO" id="GO:0004523">
    <property type="term" value="F:RNA-DNA hybrid ribonuclease activity"/>
    <property type="evidence" value="ECO:0007669"/>
    <property type="project" value="InterPro"/>
</dbReference>
<evidence type="ECO:0000313" key="2">
    <source>
        <dbReference type="EMBL" id="KAF5378188.1"/>
    </source>
</evidence>
<dbReference type="OrthoDB" id="2898134at2759"/>
<dbReference type="GO" id="GO:0003676">
    <property type="term" value="F:nucleic acid binding"/>
    <property type="evidence" value="ECO:0007669"/>
    <property type="project" value="InterPro"/>
</dbReference>
<dbReference type="SUPFAM" id="SSF56219">
    <property type="entry name" value="DNase I-like"/>
    <property type="match status" value="1"/>
</dbReference>
<dbReference type="PROSITE" id="PS50879">
    <property type="entry name" value="RNASE_H_1"/>
    <property type="match status" value="1"/>
</dbReference>
<evidence type="ECO:0000313" key="3">
    <source>
        <dbReference type="Proteomes" id="UP000565441"/>
    </source>
</evidence>
<dbReference type="Pfam" id="PF00075">
    <property type="entry name" value="RNase_H"/>
    <property type="match status" value="1"/>
</dbReference>
<evidence type="ECO:0000259" key="1">
    <source>
        <dbReference type="PROSITE" id="PS50879"/>
    </source>
</evidence>
<sequence length="383" mass="41990">MAEFRIILMGDFNARTASLTAYPLDPRRISKDKTVSTRGRWLCRTLADNDLALVNGVAKFGPHSGNYTSFQGTRQTVIDYTAISNSLWPTVTSFTVCPREDGYDHAALSLSIALTVSARITTYTPSRNTKRRDPLPTTTELDKLLVATLEAGKDEEKKSLHLYGPTLITTNPVKVAVHGLCVNPGKTTATAGIGLYWGPRSPRNAAYRLTSPDLTSTHAELAAIANALMIASVDKSLEITTHSKYAVQALTTYASDSAARGWRVTNGKILQQIISTIKTRWAPLHLIHIRNMQQNAHLREARTLALRGISNTPDAPLLNQPNPPQIVNSTPLQVPKISSNLIEIPNELHPDQVPKRTIFPEAHRGRNKLMAITKPSTSHGSTQ</sequence>
<dbReference type="SUPFAM" id="SSF53098">
    <property type="entry name" value="Ribonuclease H-like"/>
    <property type="match status" value="1"/>
</dbReference>
<accession>A0A8H5M270</accession>
<reference evidence="2 3" key="1">
    <citation type="journal article" date="2020" name="ISME J.">
        <title>Uncovering the hidden diversity of litter-decomposition mechanisms in mushroom-forming fungi.</title>
        <authorList>
            <person name="Floudas D."/>
            <person name="Bentzer J."/>
            <person name="Ahren D."/>
            <person name="Johansson T."/>
            <person name="Persson P."/>
            <person name="Tunlid A."/>
        </authorList>
    </citation>
    <scope>NUCLEOTIDE SEQUENCE [LARGE SCALE GENOMIC DNA]</scope>
    <source>
        <strain evidence="2 3">CBS 661.87</strain>
    </source>
</reference>
<name>A0A8H5M270_9AGAR</name>
<keyword evidence="3" id="KW-1185">Reference proteome</keyword>
<dbReference type="AlphaFoldDB" id="A0A8H5M270"/>
<comment type="caution">
    <text evidence="2">The sequence shown here is derived from an EMBL/GenBank/DDBJ whole genome shotgun (WGS) entry which is preliminary data.</text>
</comment>
<dbReference type="InterPro" id="IPR036397">
    <property type="entry name" value="RNaseH_sf"/>
</dbReference>
<dbReference type="Gene3D" id="3.60.10.10">
    <property type="entry name" value="Endonuclease/exonuclease/phosphatase"/>
    <property type="match status" value="1"/>
</dbReference>
<dbReference type="InterPro" id="IPR012337">
    <property type="entry name" value="RNaseH-like_sf"/>
</dbReference>
<gene>
    <name evidence="2" type="ORF">D9615_007559</name>
</gene>
<dbReference type="Proteomes" id="UP000565441">
    <property type="component" value="Unassembled WGS sequence"/>
</dbReference>
<protein>
    <recommendedName>
        <fullName evidence="1">RNase H type-1 domain-containing protein</fullName>
    </recommendedName>
</protein>
<dbReference type="InterPro" id="IPR002156">
    <property type="entry name" value="RNaseH_domain"/>
</dbReference>
<dbReference type="Gene3D" id="3.30.420.10">
    <property type="entry name" value="Ribonuclease H-like superfamily/Ribonuclease H"/>
    <property type="match status" value="1"/>
</dbReference>
<organism evidence="2 3">
    <name type="scientific">Tricholomella constricta</name>
    <dbReference type="NCBI Taxonomy" id="117010"/>
    <lineage>
        <taxon>Eukaryota</taxon>
        <taxon>Fungi</taxon>
        <taxon>Dikarya</taxon>
        <taxon>Basidiomycota</taxon>
        <taxon>Agaricomycotina</taxon>
        <taxon>Agaricomycetes</taxon>
        <taxon>Agaricomycetidae</taxon>
        <taxon>Agaricales</taxon>
        <taxon>Tricholomatineae</taxon>
        <taxon>Lyophyllaceae</taxon>
        <taxon>Tricholomella</taxon>
    </lineage>
</organism>
<feature type="domain" description="RNase H type-1" evidence="1">
    <location>
        <begin position="169"/>
        <end position="310"/>
    </location>
</feature>
<dbReference type="EMBL" id="JAACJP010000021">
    <property type="protein sequence ID" value="KAF5378188.1"/>
    <property type="molecule type" value="Genomic_DNA"/>
</dbReference>
<proteinExistence type="predicted"/>
<dbReference type="InterPro" id="IPR036691">
    <property type="entry name" value="Endo/exonu/phosph_ase_sf"/>
</dbReference>